<protein>
    <submittedName>
        <fullName evidence="1">Uncharacterized protein</fullName>
    </submittedName>
</protein>
<keyword evidence="2" id="KW-1185">Reference proteome</keyword>
<reference evidence="1 2" key="1">
    <citation type="submission" date="2024-09" db="EMBL/GenBank/DDBJ databases">
        <authorList>
            <person name="Sun Q."/>
            <person name="Mori K."/>
        </authorList>
    </citation>
    <scope>NUCLEOTIDE SEQUENCE [LARGE SCALE GENOMIC DNA]</scope>
    <source>
        <strain evidence="1 2">CCM 8543</strain>
    </source>
</reference>
<evidence type="ECO:0000313" key="2">
    <source>
        <dbReference type="Proteomes" id="UP001589755"/>
    </source>
</evidence>
<evidence type="ECO:0000313" key="1">
    <source>
        <dbReference type="EMBL" id="MFC0209503.1"/>
    </source>
</evidence>
<gene>
    <name evidence="1" type="ORF">ACFFJ2_13945</name>
</gene>
<organism evidence="1 2">
    <name type="scientific">Chelativorans intermedius</name>
    <dbReference type="NCBI Taxonomy" id="515947"/>
    <lineage>
        <taxon>Bacteria</taxon>
        <taxon>Pseudomonadati</taxon>
        <taxon>Pseudomonadota</taxon>
        <taxon>Alphaproteobacteria</taxon>
        <taxon>Hyphomicrobiales</taxon>
        <taxon>Phyllobacteriaceae</taxon>
        <taxon>Chelativorans</taxon>
    </lineage>
</organism>
<accession>A0ABV6DA38</accession>
<dbReference type="RefSeq" id="WP_261521839.1">
    <property type="nucleotide sequence ID" value="NZ_JAODNW010000020.1"/>
</dbReference>
<sequence>MDVFALLDASPFLRPVHRFYETLIRSIHLFVLPHLCDARWFHLAAKGRKWSPTLP</sequence>
<proteinExistence type="predicted"/>
<name>A0ABV6DA38_9HYPH</name>
<comment type="caution">
    <text evidence="1">The sequence shown here is derived from an EMBL/GenBank/DDBJ whole genome shotgun (WGS) entry which is preliminary data.</text>
</comment>
<dbReference type="Proteomes" id="UP001589755">
    <property type="component" value="Unassembled WGS sequence"/>
</dbReference>
<dbReference type="EMBL" id="JBHLXD010000023">
    <property type="protein sequence ID" value="MFC0209503.1"/>
    <property type="molecule type" value="Genomic_DNA"/>
</dbReference>